<proteinExistence type="predicted"/>
<evidence type="ECO:0000313" key="1">
    <source>
        <dbReference type="EMBL" id="PKH98800.1"/>
    </source>
</evidence>
<protein>
    <submittedName>
        <fullName evidence="1">Uncharacterized protein</fullName>
    </submittedName>
</protein>
<dbReference type="EMBL" id="PGOL01042039">
    <property type="protein sequence ID" value="PKH98800.1"/>
    <property type="molecule type" value="Genomic_DNA"/>
</dbReference>
<reference evidence="1 2" key="1">
    <citation type="submission" date="2017-11" db="EMBL/GenBank/DDBJ databases">
        <title>De-novo sequencing of pomegranate (Punica granatum L.) genome.</title>
        <authorList>
            <person name="Akparov Z."/>
            <person name="Amiraslanov A."/>
            <person name="Hajiyeva S."/>
            <person name="Abbasov M."/>
            <person name="Kaur K."/>
            <person name="Hamwieh A."/>
            <person name="Solovyev V."/>
            <person name="Salamov A."/>
            <person name="Braich B."/>
            <person name="Kosarev P."/>
            <person name="Mahmoud A."/>
            <person name="Hajiyev E."/>
            <person name="Babayeva S."/>
            <person name="Izzatullayeva V."/>
            <person name="Mammadov A."/>
            <person name="Mammadov A."/>
            <person name="Sharifova S."/>
            <person name="Ojaghi J."/>
            <person name="Eynullazada K."/>
            <person name="Bayramov B."/>
            <person name="Abdulazimova A."/>
            <person name="Shahmuradov I."/>
        </authorList>
    </citation>
    <scope>NUCLEOTIDE SEQUENCE [LARGE SCALE GENOMIC DNA]</scope>
    <source>
        <strain evidence="2">cv. AG2017</strain>
        <tissue evidence="1">Leaf</tissue>
    </source>
</reference>
<evidence type="ECO:0000313" key="2">
    <source>
        <dbReference type="Proteomes" id="UP000233551"/>
    </source>
</evidence>
<dbReference type="AlphaFoldDB" id="A0A2I0H5E0"/>
<feature type="non-terminal residue" evidence="1">
    <location>
        <position position="92"/>
    </location>
</feature>
<comment type="caution">
    <text evidence="1">The sequence shown here is derived from an EMBL/GenBank/DDBJ whole genome shotgun (WGS) entry which is preliminary data.</text>
</comment>
<sequence>MKSLRRLFLGGCTSCAAAVKKRLEKVALRHLYNLSIPASDIPSWFSQEITSFTPRKNRELRGIIVAVVVSLSDENPNNIKSRLPAIVDVKAR</sequence>
<dbReference type="Proteomes" id="UP000233551">
    <property type="component" value="Unassembled WGS sequence"/>
</dbReference>
<name>A0A2I0H5E0_PUNGR</name>
<dbReference type="STRING" id="22663.A0A2I0H5E0"/>
<organism evidence="1 2">
    <name type="scientific">Punica granatum</name>
    <name type="common">Pomegranate</name>
    <dbReference type="NCBI Taxonomy" id="22663"/>
    <lineage>
        <taxon>Eukaryota</taxon>
        <taxon>Viridiplantae</taxon>
        <taxon>Streptophyta</taxon>
        <taxon>Embryophyta</taxon>
        <taxon>Tracheophyta</taxon>
        <taxon>Spermatophyta</taxon>
        <taxon>Magnoliopsida</taxon>
        <taxon>eudicotyledons</taxon>
        <taxon>Gunneridae</taxon>
        <taxon>Pentapetalae</taxon>
        <taxon>rosids</taxon>
        <taxon>malvids</taxon>
        <taxon>Myrtales</taxon>
        <taxon>Lythraceae</taxon>
        <taxon>Punica</taxon>
    </lineage>
</organism>
<keyword evidence="2" id="KW-1185">Reference proteome</keyword>
<gene>
    <name evidence="1" type="ORF">CRG98_049695</name>
</gene>
<accession>A0A2I0H5E0</accession>